<accession>A0A0E3M2V7</accession>
<protein>
    <submittedName>
        <fullName evidence="1">Uncharacterized protein</fullName>
    </submittedName>
</protein>
<dbReference type="EMBL" id="KP696447">
    <property type="protein sequence ID" value="AKA61447.1"/>
    <property type="molecule type" value="Genomic_DNA"/>
</dbReference>
<evidence type="ECO:0000313" key="2">
    <source>
        <dbReference type="Proteomes" id="UP000033015"/>
    </source>
</evidence>
<reference evidence="1 2" key="1">
    <citation type="journal article" date="2015" name="Genome Announc.">
        <title>Complete Genome Sequence of Bacillus megaterium Siphophage Stahl.</title>
        <authorList>
            <person name="Brizendine A.M."/>
            <person name="Rousseau S."/>
            <person name="Hernandez A.C."/>
            <person name="Kuty Everett G.F."/>
        </authorList>
    </citation>
    <scope>NUCLEOTIDE SEQUENCE [LARGE SCALE GENOMIC DNA]</scope>
</reference>
<dbReference type="OrthoDB" id="29280at10239"/>
<proteinExistence type="predicted"/>
<organism evidence="1 2">
    <name type="scientific">Bacillus phage Stahl</name>
    <dbReference type="NCBI Taxonomy" id="1610832"/>
    <lineage>
        <taxon>Viruses</taxon>
        <taxon>Duplodnaviria</taxon>
        <taxon>Heunggongvirae</taxon>
        <taxon>Uroviricota</taxon>
        <taxon>Caudoviricetes</taxon>
        <taxon>Slashvirus</taxon>
        <taxon>Slashvirus stahl</taxon>
    </lineage>
</organism>
<dbReference type="Proteomes" id="UP000033015">
    <property type="component" value="Segment"/>
</dbReference>
<sequence>MKKCCYINCDKDSTVQGFVYGHHKGEDGEDSLIPVSACDEHSKNKSFFPNIFYAKKEGNE</sequence>
<keyword evidence="2" id="KW-1185">Reference proteome</keyword>
<reference evidence="2" key="2">
    <citation type="submission" date="2015-01" db="EMBL/GenBank/DDBJ databases">
        <title>Complete Genome of Bacillus megaterium Siphophage Stahl.</title>
        <authorList>
            <person name="Brizendine A.M."/>
            <person name="Rousseau S."/>
            <person name="Hernandez A.C."/>
            <person name="Everett G.F.K."/>
        </authorList>
    </citation>
    <scope>NUCLEOTIDE SEQUENCE [LARGE SCALE GENOMIC DNA]</scope>
</reference>
<dbReference type="GeneID" id="26647822"/>
<name>A0A0E3M2V7_9CAUD</name>
<gene>
    <name evidence="1" type="ORF">CPT_Stahl19</name>
</gene>
<evidence type="ECO:0000313" key="1">
    <source>
        <dbReference type="EMBL" id="AKA61447.1"/>
    </source>
</evidence>
<dbReference type="RefSeq" id="YP_009203623.1">
    <property type="nucleotide sequence ID" value="NC_028856.1"/>
</dbReference>
<dbReference type="KEGG" id="vg:26647822"/>